<sequence>DVIAVAEHMVNATRFHWTAGRFKNNGTYYGNNAISSCVRLEYSFRNIRRIALTLALTSRDKQTRAFISRFNCEDLVTQ</sequence>
<comment type="caution">
    <text evidence="1">The sequence shown here is derived from an EMBL/GenBank/DDBJ whole genome shotgun (WGS) entry which is preliminary data.</text>
</comment>
<protein>
    <submittedName>
        <fullName evidence="1">Uncharacterized protein</fullName>
    </submittedName>
</protein>
<dbReference type="AlphaFoldDB" id="A0AAN8ZZ93"/>
<dbReference type="Proteomes" id="UP001381693">
    <property type="component" value="Unassembled WGS sequence"/>
</dbReference>
<evidence type="ECO:0000313" key="1">
    <source>
        <dbReference type="EMBL" id="KAK7049772.1"/>
    </source>
</evidence>
<evidence type="ECO:0000313" key="2">
    <source>
        <dbReference type="Proteomes" id="UP001381693"/>
    </source>
</evidence>
<organism evidence="1 2">
    <name type="scientific">Halocaridina rubra</name>
    <name type="common">Hawaiian red shrimp</name>
    <dbReference type="NCBI Taxonomy" id="373956"/>
    <lineage>
        <taxon>Eukaryota</taxon>
        <taxon>Metazoa</taxon>
        <taxon>Ecdysozoa</taxon>
        <taxon>Arthropoda</taxon>
        <taxon>Crustacea</taxon>
        <taxon>Multicrustacea</taxon>
        <taxon>Malacostraca</taxon>
        <taxon>Eumalacostraca</taxon>
        <taxon>Eucarida</taxon>
        <taxon>Decapoda</taxon>
        <taxon>Pleocyemata</taxon>
        <taxon>Caridea</taxon>
        <taxon>Atyoidea</taxon>
        <taxon>Atyidae</taxon>
        <taxon>Halocaridina</taxon>
    </lineage>
</organism>
<gene>
    <name evidence="1" type="ORF">SK128_012103</name>
</gene>
<name>A0AAN8ZZ93_HALRR</name>
<proteinExistence type="predicted"/>
<keyword evidence="2" id="KW-1185">Reference proteome</keyword>
<reference evidence="1 2" key="1">
    <citation type="submission" date="2023-11" db="EMBL/GenBank/DDBJ databases">
        <title>Halocaridina rubra genome assembly.</title>
        <authorList>
            <person name="Smith C."/>
        </authorList>
    </citation>
    <scope>NUCLEOTIDE SEQUENCE [LARGE SCALE GENOMIC DNA]</scope>
    <source>
        <strain evidence="1">EP-1</strain>
        <tissue evidence="1">Whole</tissue>
    </source>
</reference>
<dbReference type="EMBL" id="JAXCGZ010021532">
    <property type="protein sequence ID" value="KAK7049772.1"/>
    <property type="molecule type" value="Genomic_DNA"/>
</dbReference>
<feature type="non-terminal residue" evidence="1">
    <location>
        <position position="1"/>
    </location>
</feature>
<accession>A0AAN8ZZ93</accession>